<dbReference type="OrthoDB" id="47476at2"/>
<dbReference type="Proteomes" id="UP000256856">
    <property type="component" value="Chromosome"/>
</dbReference>
<dbReference type="AlphaFoldDB" id="A0A346E029"/>
<reference evidence="7 8" key="1">
    <citation type="submission" date="2018-03" db="EMBL/GenBank/DDBJ databases">
        <title>A parallel universe: an anciently diverged bacterial symbiosis in a Hawaiian planthopper (Hemiptera: Cixiidae) reveals rearranged nutritional responsibilities.</title>
        <authorList>
            <person name="Bennett G."/>
            <person name="Mao M."/>
        </authorList>
    </citation>
    <scope>NUCLEOTIDE SEQUENCE [LARGE SCALE GENOMIC DNA]</scope>
    <source>
        <strain evidence="7 8">OLIH</strain>
    </source>
</reference>
<accession>A0A346E029</accession>
<dbReference type="HAMAP" id="MF_00514">
    <property type="entry name" value="Ribosomal_bL35"/>
    <property type="match status" value="1"/>
</dbReference>
<dbReference type="PRINTS" id="PR00064">
    <property type="entry name" value="RIBOSOMALL35"/>
</dbReference>
<dbReference type="InterPro" id="IPR037229">
    <property type="entry name" value="Ribosomal_bL35_sf"/>
</dbReference>
<evidence type="ECO:0000313" key="7">
    <source>
        <dbReference type="EMBL" id="AXN02334.1"/>
    </source>
</evidence>
<gene>
    <name evidence="5" type="primary">rpmI</name>
    <name evidence="7" type="ORF">C9I82_378</name>
</gene>
<dbReference type="Pfam" id="PF01632">
    <property type="entry name" value="Ribosomal_L35p"/>
    <property type="match status" value="1"/>
</dbReference>
<proteinExistence type="inferred from homology"/>
<keyword evidence="8" id="KW-1185">Reference proteome</keyword>
<evidence type="ECO:0000313" key="8">
    <source>
        <dbReference type="Proteomes" id="UP000256856"/>
    </source>
</evidence>
<dbReference type="FunFam" id="4.10.410.60:FF:000001">
    <property type="entry name" value="50S ribosomal protein L35"/>
    <property type="match status" value="1"/>
</dbReference>
<dbReference type="PANTHER" id="PTHR33343:SF1">
    <property type="entry name" value="LARGE RIBOSOMAL SUBUNIT PROTEIN BL35M"/>
    <property type="match status" value="1"/>
</dbReference>
<evidence type="ECO:0000256" key="6">
    <source>
        <dbReference type="RuleBase" id="RU000568"/>
    </source>
</evidence>
<dbReference type="SUPFAM" id="SSF143034">
    <property type="entry name" value="L35p-like"/>
    <property type="match status" value="1"/>
</dbReference>
<evidence type="ECO:0000256" key="2">
    <source>
        <dbReference type="ARBA" id="ARBA00022980"/>
    </source>
</evidence>
<evidence type="ECO:0000256" key="3">
    <source>
        <dbReference type="ARBA" id="ARBA00023274"/>
    </source>
</evidence>
<dbReference type="PROSITE" id="PS00936">
    <property type="entry name" value="RIBOSOMAL_L35"/>
    <property type="match status" value="1"/>
</dbReference>
<dbReference type="NCBIfam" id="TIGR00001">
    <property type="entry name" value="rpmI_bact"/>
    <property type="match status" value="1"/>
</dbReference>
<comment type="similarity">
    <text evidence="1 5 6">Belongs to the bacterial ribosomal protein bL35 family.</text>
</comment>
<dbReference type="GO" id="GO:0003735">
    <property type="term" value="F:structural constituent of ribosome"/>
    <property type="evidence" value="ECO:0007669"/>
    <property type="project" value="InterPro"/>
</dbReference>
<dbReference type="InterPro" id="IPR018265">
    <property type="entry name" value="Ribosomal_bL35_CS"/>
</dbReference>
<sequence length="65" mass="7783">MSKIKTIRSVYKRFKKNPSGLVKRKRANLRHLLFKKSSKRKRHLRQKAVVLRCDLVHILPCLPYV</sequence>
<name>A0A346E029_9ENTR</name>
<dbReference type="InterPro" id="IPR021137">
    <property type="entry name" value="Ribosomal_bL35-like"/>
</dbReference>
<dbReference type="GO" id="GO:0006412">
    <property type="term" value="P:translation"/>
    <property type="evidence" value="ECO:0007669"/>
    <property type="project" value="UniProtKB-UniRule"/>
</dbReference>
<dbReference type="PANTHER" id="PTHR33343">
    <property type="entry name" value="54S RIBOSOMAL PROTEIN BL35M"/>
    <property type="match status" value="1"/>
</dbReference>
<dbReference type="Gene3D" id="4.10.410.60">
    <property type="match status" value="1"/>
</dbReference>
<evidence type="ECO:0000256" key="5">
    <source>
        <dbReference type="HAMAP-Rule" id="MF_00514"/>
    </source>
</evidence>
<dbReference type="RefSeq" id="WP_115956162.1">
    <property type="nucleotide sequence ID" value="NZ_CP028374.1"/>
</dbReference>
<keyword evidence="2 5" id="KW-0689">Ribosomal protein</keyword>
<evidence type="ECO:0000256" key="4">
    <source>
        <dbReference type="ARBA" id="ARBA00071664"/>
    </source>
</evidence>
<dbReference type="EMBL" id="CP028374">
    <property type="protein sequence ID" value="AXN02334.1"/>
    <property type="molecule type" value="Genomic_DNA"/>
</dbReference>
<dbReference type="KEGG" id="ppet:C9I82_378"/>
<organism evidence="7 8">
    <name type="scientific">Candidatus Purcelliella pentastirinorum</name>
    <dbReference type="NCBI Taxonomy" id="472834"/>
    <lineage>
        <taxon>Bacteria</taxon>
        <taxon>Pseudomonadati</taxon>
        <taxon>Pseudomonadota</taxon>
        <taxon>Gammaproteobacteria</taxon>
        <taxon>Enterobacterales</taxon>
        <taxon>Enterobacteriaceae</taxon>
        <taxon>Candidatus Purcelliella</taxon>
    </lineage>
</organism>
<protein>
    <recommendedName>
        <fullName evidence="4 5">Large ribosomal subunit protein bL35</fullName>
    </recommendedName>
</protein>
<evidence type="ECO:0000256" key="1">
    <source>
        <dbReference type="ARBA" id="ARBA00006598"/>
    </source>
</evidence>
<keyword evidence="3 5" id="KW-0687">Ribonucleoprotein</keyword>
<dbReference type="InterPro" id="IPR001706">
    <property type="entry name" value="Ribosomal_bL35"/>
</dbReference>
<dbReference type="GO" id="GO:0022625">
    <property type="term" value="C:cytosolic large ribosomal subunit"/>
    <property type="evidence" value="ECO:0007669"/>
    <property type="project" value="TreeGrafter"/>
</dbReference>